<proteinExistence type="predicted"/>
<dbReference type="AlphaFoldDB" id="A0A7T3V7H7"/>
<protein>
    <submittedName>
        <fullName evidence="1">Uncharacterized protein</fullName>
    </submittedName>
</protein>
<keyword evidence="1" id="KW-0614">Plasmid</keyword>
<dbReference type="EMBL" id="MT162143">
    <property type="protein sequence ID" value="QQA03381.1"/>
    <property type="molecule type" value="Genomic_DNA"/>
</dbReference>
<reference evidence="1" key="1">
    <citation type="submission" date="2020-03" db="EMBL/GenBank/DDBJ databases">
        <title>Comparative analysis of multidrug resistant Escherichia coli ST216 isolates from silver gulls in Australia.</title>
        <authorList>
            <person name="Tarabai H."/>
            <person name="Wyrsch E.R."/>
            <person name="Bitar I."/>
            <person name="Djordjevic S.P."/>
            <person name="Dolejska M."/>
        </authorList>
    </citation>
    <scope>NUCLEOTIDE SEQUENCE</scope>
    <source>
        <strain evidence="1">CE1537</strain>
        <plasmid evidence="1">pCE1537-E</plasmid>
    </source>
</reference>
<accession>A0A7T3V7H7</accession>
<organism evidence="1">
    <name type="scientific">Escherichia coli</name>
    <dbReference type="NCBI Taxonomy" id="562"/>
    <lineage>
        <taxon>Bacteria</taxon>
        <taxon>Pseudomonadati</taxon>
        <taxon>Pseudomonadota</taxon>
        <taxon>Gammaproteobacteria</taxon>
        <taxon>Enterobacterales</taxon>
        <taxon>Enterobacteriaceae</taxon>
        <taxon>Escherichia</taxon>
    </lineage>
</organism>
<sequence>MVNGTAIPSADCAGVDVNASPAERTREFFLFFSVCLFN</sequence>
<evidence type="ECO:0000313" key="1">
    <source>
        <dbReference type="EMBL" id="QQA03381.1"/>
    </source>
</evidence>
<name>A0A7T3V7H7_ECOLX</name>
<geneLocation type="plasmid" evidence="1">
    <name>pCE1537-E</name>
</geneLocation>